<organism evidence="1 2">
    <name type="scientific">Trichoderma cornu-damae</name>
    <dbReference type="NCBI Taxonomy" id="654480"/>
    <lineage>
        <taxon>Eukaryota</taxon>
        <taxon>Fungi</taxon>
        <taxon>Dikarya</taxon>
        <taxon>Ascomycota</taxon>
        <taxon>Pezizomycotina</taxon>
        <taxon>Sordariomycetes</taxon>
        <taxon>Hypocreomycetidae</taxon>
        <taxon>Hypocreales</taxon>
        <taxon>Hypocreaceae</taxon>
        <taxon>Trichoderma</taxon>
    </lineage>
</organism>
<evidence type="ECO:0008006" key="3">
    <source>
        <dbReference type="Google" id="ProtNLM"/>
    </source>
</evidence>
<dbReference type="EMBL" id="JAIWOZ010000001">
    <property type="protein sequence ID" value="KAH6611580.1"/>
    <property type="molecule type" value="Genomic_DNA"/>
</dbReference>
<keyword evidence="2" id="KW-1185">Reference proteome</keyword>
<proteinExistence type="predicted"/>
<accession>A0A9P8QXL5</accession>
<dbReference type="Proteomes" id="UP000827724">
    <property type="component" value="Unassembled WGS sequence"/>
</dbReference>
<gene>
    <name evidence="1" type="ORF">Trco_001600</name>
</gene>
<evidence type="ECO:0000313" key="1">
    <source>
        <dbReference type="EMBL" id="KAH6611580.1"/>
    </source>
</evidence>
<evidence type="ECO:0000313" key="2">
    <source>
        <dbReference type="Proteomes" id="UP000827724"/>
    </source>
</evidence>
<name>A0A9P8QXL5_9HYPO</name>
<protein>
    <recommendedName>
        <fullName evidence="3">C2H2-type domain-containing protein</fullName>
    </recommendedName>
</protein>
<comment type="caution">
    <text evidence="1">The sequence shown here is derived from an EMBL/GenBank/DDBJ whole genome shotgun (WGS) entry which is preliminary data.</text>
</comment>
<dbReference type="AlphaFoldDB" id="A0A9P8QXL5"/>
<sequence>MATEWQMHFRRETFRRLVLSCSCVGDFRQRVQSRKHLVKHIWLRVELPEYRCSTCGNSETARQFRKNDQIFTNVLWHLMETLGAWGEAEPCGQGPILELSVHSPSDLKHHFD</sequence>
<dbReference type="OrthoDB" id="4802432at2759"/>
<reference evidence="1" key="1">
    <citation type="submission" date="2021-08" db="EMBL/GenBank/DDBJ databases">
        <title>Chromosome-Level Trichoderma cornu-damae using Hi-C Data.</title>
        <authorList>
            <person name="Kim C.S."/>
        </authorList>
    </citation>
    <scope>NUCLEOTIDE SEQUENCE</scope>
    <source>
        <strain evidence="1">KA19-0412C</strain>
    </source>
</reference>